<organism evidence="1 2">
    <name type="scientific">Micromonospora krabiensis</name>
    <dbReference type="NCBI Taxonomy" id="307121"/>
    <lineage>
        <taxon>Bacteria</taxon>
        <taxon>Bacillati</taxon>
        <taxon>Actinomycetota</taxon>
        <taxon>Actinomycetes</taxon>
        <taxon>Micromonosporales</taxon>
        <taxon>Micromonosporaceae</taxon>
        <taxon>Micromonospora</taxon>
    </lineage>
</organism>
<dbReference type="Proteomes" id="UP000199393">
    <property type="component" value="Chromosome I"/>
</dbReference>
<evidence type="ECO:0000313" key="2">
    <source>
        <dbReference type="Proteomes" id="UP000199393"/>
    </source>
</evidence>
<accession>A0A1C3N0Z9</accession>
<keyword evidence="2" id="KW-1185">Reference proteome</keyword>
<protein>
    <recommendedName>
        <fullName evidence="3">DUF1622 domain-containing protein</fullName>
    </recommendedName>
</protein>
<dbReference type="AlphaFoldDB" id="A0A1C3N0Z9"/>
<name>A0A1C3N0Z9_9ACTN</name>
<gene>
    <name evidence="1" type="ORF">GA0070620_1732</name>
</gene>
<evidence type="ECO:0000313" key="1">
    <source>
        <dbReference type="EMBL" id="SBV26246.1"/>
    </source>
</evidence>
<proteinExistence type="predicted"/>
<reference evidence="2" key="1">
    <citation type="submission" date="2016-06" db="EMBL/GenBank/DDBJ databases">
        <authorList>
            <person name="Varghese N."/>
        </authorList>
    </citation>
    <scope>NUCLEOTIDE SEQUENCE [LARGE SCALE GENOMIC DNA]</scope>
    <source>
        <strain evidence="2">DSM 45344</strain>
    </source>
</reference>
<evidence type="ECO:0008006" key="3">
    <source>
        <dbReference type="Google" id="ProtNLM"/>
    </source>
</evidence>
<sequence>MITVLVTGATALSLLAAAVVLLTTGRGRTAVRVLLDLLIAAGLLRLATHRGWADLLTAAAVVALRQLLWVSLASGWPGSRRQSPPSCGADDPHIRLAVAGESGENGRASR</sequence>
<dbReference type="RefSeq" id="WP_197677570.1">
    <property type="nucleotide sequence ID" value="NZ_JBHRWG010000003.1"/>
</dbReference>
<dbReference type="EMBL" id="LT598496">
    <property type="protein sequence ID" value="SBV26246.1"/>
    <property type="molecule type" value="Genomic_DNA"/>
</dbReference>
<dbReference type="STRING" id="307121.GA0070620_1732"/>